<dbReference type="Gene3D" id="3.40.1350.120">
    <property type="match status" value="1"/>
</dbReference>
<gene>
    <name evidence="2" type="ORF">EBQ10_03040</name>
</gene>
<dbReference type="EMBL" id="CP033905">
    <property type="protein sequence ID" value="AZR06367.1"/>
    <property type="molecule type" value="Genomic_DNA"/>
</dbReference>
<feature type="domain" description="tRNA nuclease CdiA C-terminal" evidence="1">
    <location>
        <begin position="305"/>
        <end position="384"/>
    </location>
</feature>
<evidence type="ECO:0000313" key="3">
    <source>
        <dbReference type="Proteomes" id="UP000275951"/>
    </source>
</evidence>
<dbReference type="CDD" id="cd13442">
    <property type="entry name" value="CDI_toxin_Bp1026b-like"/>
    <property type="match status" value="1"/>
</dbReference>
<evidence type="ECO:0000313" key="2">
    <source>
        <dbReference type="EMBL" id="AZR06367.1"/>
    </source>
</evidence>
<evidence type="ECO:0000259" key="1">
    <source>
        <dbReference type="Pfam" id="PF18451"/>
    </source>
</evidence>
<dbReference type="AlphaFoldDB" id="A0A3Q9GL94"/>
<protein>
    <recommendedName>
        <fullName evidence="1">tRNA nuclease CdiA C-terminal domain-containing protein</fullName>
    </recommendedName>
</protein>
<accession>A0A3Q9GL94</accession>
<dbReference type="InterPro" id="IPR033806">
    <property type="entry name" value="CDI_toxin_Bp1026b-like"/>
</dbReference>
<dbReference type="Proteomes" id="UP000275951">
    <property type="component" value="Chromosome"/>
</dbReference>
<dbReference type="RefSeq" id="WP_126919872.1">
    <property type="nucleotide sequence ID" value="NZ_CP033905.1"/>
</dbReference>
<reference evidence="2 3" key="1">
    <citation type="submission" date="2018-11" db="EMBL/GenBank/DDBJ databases">
        <title>Multidrug-resistant genes are associated with an 42-kb island TGI1 carrying a complex class 1 integron in a Trueperella pyogenes.</title>
        <authorList>
            <person name="Dong W."/>
        </authorList>
    </citation>
    <scope>NUCLEOTIDE SEQUENCE [LARGE SCALE GENOMIC DNA]</scope>
    <source>
        <strain evidence="2 3">TP4</strain>
    </source>
</reference>
<dbReference type="Pfam" id="PF18451">
    <property type="entry name" value="CdiA_C"/>
    <property type="match status" value="1"/>
</dbReference>
<dbReference type="GO" id="GO:0004549">
    <property type="term" value="F:tRNA-specific ribonuclease activity"/>
    <property type="evidence" value="ECO:0007669"/>
    <property type="project" value="InterPro"/>
</dbReference>
<organism evidence="2 3">
    <name type="scientific">Trueperella pyogenes</name>
    <dbReference type="NCBI Taxonomy" id="1661"/>
    <lineage>
        <taxon>Bacteria</taxon>
        <taxon>Bacillati</taxon>
        <taxon>Actinomycetota</taxon>
        <taxon>Actinomycetes</taxon>
        <taxon>Actinomycetales</taxon>
        <taxon>Actinomycetaceae</taxon>
        <taxon>Trueperella</taxon>
    </lineage>
</organism>
<dbReference type="Pfam" id="PF25310">
    <property type="entry name" value="VG15"/>
    <property type="match status" value="1"/>
</dbReference>
<name>A0A3Q9GL94_9ACTO</name>
<dbReference type="InterPro" id="IPR057369">
    <property type="entry name" value="VG15"/>
</dbReference>
<sequence>MVDQSQMEAYRRANHHLEKALRSEIDAVWKALAGGTPEQIRDGLLDTIPALIDKYGKASAELAAEWFEELVGEAALVEDAYRPEAWRASTRWALDPIFKETKDYEAALTRVASVAVRFARQHGRDVVDSSVRKYPHVLYARVPSGSHTCSFCMILASRGPVYGTKQDAGGPGNRYHTDCDCMVVPMRGRWEPDRTAPSGMRWHGETVDGYDHEKLYVDEYKPYWRDGDSIEAVIRRRDKAIALAEKRKREARKGILVKPRKPTKVIFEPGAERGAKPQDIVTAETLAHHGFTVVIKAIDRTPGAKNPDYLIGGEVWEMKAPEGSSEKNTISGQFKRARKQASRMVLDLGRIKLDERVAKSQAIERFYGQNKLTHLLIVTKSREVFLYSLG</sequence>
<dbReference type="InterPro" id="IPR040559">
    <property type="entry name" value="CdiA_C"/>
</dbReference>
<proteinExistence type="predicted"/>